<name>A0A2H5BQF6_9CAUD</name>
<gene>
    <name evidence="1" type="primary">TC6_056</name>
</gene>
<reference evidence="1 2" key="1">
    <citation type="submission" date="2017-12" db="EMBL/GenBank/DDBJ databases">
        <title>Genomic identification of Pseudomonas aeruginosa phage TC6.</title>
        <authorList>
            <person name="Lu S."/>
            <person name="Tang C."/>
            <person name="Deng C."/>
            <person name="Zhang Y."/>
            <person name="Xiao C."/>
        </authorList>
    </citation>
    <scope>NUCLEOTIDE SEQUENCE [LARGE SCALE GENOMIC DNA]</scope>
</reference>
<protein>
    <submittedName>
        <fullName evidence="1">Uncharacterized protein</fullName>
    </submittedName>
</protein>
<proteinExistence type="predicted"/>
<evidence type="ECO:0000313" key="2">
    <source>
        <dbReference type="Proteomes" id="UP000241282"/>
    </source>
</evidence>
<dbReference type="EMBL" id="MG676466">
    <property type="protein sequence ID" value="AUG88567.1"/>
    <property type="molecule type" value="Genomic_DNA"/>
</dbReference>
<organism evidence="1 2">
    <name type="scientific">Pseudomonas phage TC6</name>
    <dbReference type="NCBI Taxonomy" id="2060947"/>
    <lineage>
        <taxon>Viruses</taxon>
        <taxon>Duplodnaviria</taxon>
        <taxon>Heunggongvirae</taxon>
        <taxon>Uroviricota</taxon>
        <taxon>Caudoviricetes</taxon>
        <taxon>Zobellviridae</taxon>
        <taxon>Paundecimvirus</taxon>
        <taxon>Paundecimvirus PA11</taxon>
    </lineage>
</organism>
<accession>A0A2H5BQF6</accession>
<evidence type="ECO:0000313" key="1">
    <source>
        <dbReference type="EMBL" id="AUG88567.1"/>
    </source>
</evidence>
<dbReference type="Proteomes" id="UP000241282">
    <property type="component" value="Segment"/>
</dbReference>
<sequence>MKREHYLIALKARKVFKKILLGKGKVDGHYKLCAAYMASVGAVYKNHAYKDHLQVSTNQVCHFGLKSLPTNSIAVISGLQPKYIGNLLNTKEGEAYLDWLLNRSPYSKVFVTKSAKDAIKNSCIIADSSAPSNLLAAGLVASRRLWEANHILIVWHDLVHAGMNEDLAFWVAHKSQARANRAGNINFLTCHSGHCSMNPHFFDKEALCAWLDHKVTTPNEPYSECVQYNYYDRMYLHKNKQGNGWGMIEPRNNMGQWLDANFKVKAEADKGVNPFQKAKPKEGGGSVSYWKGIEAMAAFEHEIMKEIGRA</sequence>